<dbReference type="EMBL" id="JAWZYT010004023">
    <property type="protein sequence ID" value="KAK4295688.1"/>
    <property type="molecule type" value="Genomic_DNA"/>
</dbReference>
<evidence type="ECO:0000259" key="9">
    <source>
        <dbReference type="Pfam" id="PF13886"/>
    </source>
</evidence>
<evidence type="ECO:0000256" key="2">
    <source>
        <dbReference type="ARBA" id="ARBA00006244"/>
    </source>
</evidence>
<protein>
    <recommendedName>
        <fullName evidence="6">Transmembrane protein 198</fullName>
    </recommendedName>
</protein>
<sequence>MFLTGFIFASVVVYLICLSEDLLPMMGNAGVALGAGVMFGLITMLVQYVGLFMTGLHTGLFLGIAGIAIAHTWWSPESYWTIIGIMLGSTLLLAILTLYFQKGLTILGTAVSGGAIMFATLDYFIEKFSMVYWLLERLKSGEASTPCWFSWMILGVWPFMVVVGSLTQWRITGRGIYHQQMVPSKKSRSVNLQRVRSREARAELRQKKYRYLYQVRTAHGDIISQEYIQSLQRKAYPTVDNGTLQSDSTHTTMLPPDHNQLAPLTESEDETGGSQPPPSPTVSGGGPRLTQVTMH</sequence>
<keyword evidence="11" id="KW-1185">Reference proteome</keyword>
<dbReference type="InterPro" id="IPR025256">
    <property type="entry name" value="TM7S3/TM198-like_dom"/>
</dbReference>
<feature type="compositionally biased region" description="Polar residues" evidence="7">
    <location>
        <begin position="240"/>
        <end position="252"/>
    </location>
</feature>
<dbReference type="Pfam" id="PF13886">
    <property type="entry name" value="TM7S3_TM198"/>
    <property type="match status" value="1"/>
</dbReference>
<evidence type="ECO:0000256" key="4">
    <source>
        <dbReference type="ARBA" id="ARBA00022989"/>
    </source>
</evidence>
<dbReference type="GO" id="GO:0005886">
    <property type="term" value="C:plasma membrane"/>
    <property type="evidence" value="ECO:0007669"/>
    <property type="project" value="TreeGrafter"/>
</dbReference>
<feature type="transmembrane region" description="Helical" evidence="8">
    <location>
        <begin position="80"/>
        <end position="99"/>
    </location>
</feature>
<feature type="region of interest" description="Disordered" evidence="7">
    <location>
        <begin position="239"/>
        <end position="295"/>
    </location>
</feature>
<reference evidence="10" key="1">
    <citation type="submission" date="2023-11" db="EMBL/GenBank/DDBJ databases">
        <title>Genome assemblies of two species of porcelain crab, Petrolisthes cinctipes and Petrolisthes manimaculis (Anomura: Porcellanidae).</title>
        <authorList>
            <person name="Angst P."/>
        </authorList>
    </citation>
    <scope>NUCLEOTIDE SEQUENCE</scope>
    <source>
        <strain evidence="10">PB745_02</strain>
        <tissue evidence="10">Gill</tissue>
    </source>
</reference>
<evidence type="ECO:0000313" key="11">
    <source>
        <dbReference type="Proteomes" id="UP001292094"/>
    </source>
</evidence>
<feature type="transmembrane region" description="Helical" evidence="8">
    <location>
        <begin position="29"/>
        <end position="49"/>
    </location>
</feature>
<evidence type="ECO:0000256" key="5">
    <source>
        <dbReference type="ARBA" id="ARBA00023136"/>
    </source>
</evidence>
<keyword evidence="3 8" id="KW-0812">Transmembrane</keyword>
<dbReference type="AlphaFoldDB" id="A0AAE1NU01"/>
<feature type="domain" description="TM7S3/TM198-like" evidence="9">
    <location>
        <begin position="1"/>
        <end position="169"/>
    </location>
</feature>
<evidence type="ECO:0000256" key="6">
    <source>
        <dbReference type="ARBA" id="ARBA00049737"/>
    </source>
</evidence>
<evidence type="ECO:0000256" key="1">
    <source>
        <dbReference type="ARBA" id="ARBA00004141"/>
    </source>
</evidence>
<dbReference type="PANTHER" id="PTHR31247">
    <property type="entry name" value="TRANSMEMBRANE PROTEIN 198 FAMILY MEMBER"/>
    <property type="match status" value="1"/>
</dbReference>
<comment type="caution">
    <text evidence="10">The sequence shown here is derived from an EMBL/GenBank/DDBJ whole genome shotgun (WGS) entry which is preliminary data.</text>
</comment>
<dbReference type="Proteomes" id="UP001292094">
    <property type="component" value="Unassembled WGS sequence"/>
</dbReference>
<name>A0AAE1NU01_9EUCA</name>
<accession>A0AAE1NU01</accession>
<dbReference type="PANTHER" id="PTHR31247:SF5">
    <property type="entry name" value="DUF4203 DOMAIN-CONTAINING PROTEIN"/>
    <property type="match status" value="1"/>
</dbReference>
<keyword evidence="5 8" id="KW-0472">Membrane</keyword>
<evidence type="ECO:0000256" key="8">
    <source>
        <dbReference type="SAM" id="Phobius"/>
    </source>
</evidence>
<evidence type="ECO:0000256" key="3">
    <source>
        <dbReference type="ARBA" id="ARBA00022692"/>
    </source>
</evidence>
<evidence type="ECO:0000313" key="10">
    <source>
        <dbReference type="EMBL" id="KAK4295688.1"/>
    </source>
</evidence>
<keyword evidence="4 8" id="KW-1133">Transmembrane helix</keyword>
<comment type="similarity">
    <text evidence="2">Belongs to the TMEM198 family.</text>
</comment>
<proteinExistence type="inferred from homology"/>
<organism evidence="10 11">
    <name type="scientific">Petrolisthes manimaculis</name>
    <dbReference type="NCBI Taxonomy" id="1843537"/>
    <lineage>
        <taxon>Eukaryota</taxon>
        <taxon>Metazoa</taxon>
        <taxon>Ecdysozoa</taxon>
        <taxon>Arthropoda</taxon>
        <taxon>Crustacea</taxon>
        <taxon>Multicrustacea</taxon>
        <taxon>Malacostraca</taxon>
        <taxon>Eumalacostraca</taxon>
        <taxon>Eucarida</taxon>
        <taxon>Decapoda</taxon>
        <taxon>Pleocyemata</taxon>
        <taxon>Anomura</taxon>
        <taxon>Galatheoidea</taxon>
        <taxon>Porcellanidae</taxon>
        <taxon>Petrolisthes</taxon>
    </lineage>
</organism>
<evidence type="ECO:0000256" key="7">
    <source>
        <dbReference type="SAM" id="MobiDB-lite"/>
    </source>
</evidence>
<comment type="subcellular location">
    <subcellularLocation>
        <location evidence="1">Membrane</location>
        <topology evidence="1">Multi-pass membrane protein</topology>
    </subcellularLocation>
</comment>
<feature type="transmembrane region" description="Helical" evidence="8">
    <location>
        <begin position="106"/>
        <end position="125"/>
    </location>
</feature>
<feature type="transmembrane region" description="Helical" evidence="8">
    <location>
        <begin position="56"/>
        <end position="74"/>
    </location>
</feature>
<dbReference type="InterPro" id="IPR040236">
    <property type="entry name" value="TMEM198"/>
</dbReference>
<gene>
    <name evidence="10" type="ORF">Pmani_031771</name>
</gene>
<feature type="transmembrane region" description="Helical" evidence="8">
    <location>
        <begin position="148"/>
        <end position="167"/>
    </location>
</feature>